<evidence type="ECO:0000313" key="2">
    <source>
        <dbReference type="EMBL" id="MCT7661729.1"/>
    </source>
</evidence>
<sequence>MATRWLSDRRAPAPHPLIMSIVAGAVWPLLLVGLVELSSVMVYTKAQNKPEARVGIFA</sequence>
<gene>
    <name evidence="2" type="ORF">N4S67_25345</name>
</gene>
<keyword evidence="3" id="KW-1185">Reference proteome</keyword>
<organism evidence="2 3">
    <name type="scientific">Mycobacterium deserti</name>
    <dbReference type="NCBI Taxonomy" id="2978347"/>
    <lineage>
        <taxon>Bacteria</taxon>
        <taxon>Bacillati</taxon>
        <taxon>Actinomycetota</taxon>
        <taxon>Actinomycetes</taxon>
        <taxon>Mycobacteriales</taxon>
        <taxon>Mycobacteriaceae</taxon>
        <taxon>Mycobacterium</taxon>
    </lineage>
</organism>
<proteinExistence type="predicted"/>
<name>A0ABT2MHG2_9MYCO</name>
<dbReference type="EMBL" id="JAODWD010000006">
    <property type="protein sequence ID" value="MCT7661729.1"/>
    <property type="molecule type" value="Genomic_DNA"/>
</dbReference>
<evidence type="ECO:0000313" key="3">
    <source>
        <dbReference type="Proteomes" id="UP001206639"/>
    </source>
</evidence>
<feature type="transmembrane region" description="Helical" evidence="1">
    <location>
        <begin position="17"/>
        <end position="43"/>
    </location>
</feature>
<evidence type="ECO:0000256" key="1">
    <source>
        <dbReference type="SAM" id="Phobius"/>
    </source>
</evidence>
<dbReference type="Proteomes" id="UP001206639">
    <property type="component" value="Unassembled WGS sequence"/>
</dbReference>
<comment type="caution">
    <text evidence="2">The sequence shown here is derived from an EMBL/GenBank/DDBJ whole genome shotgun (WGS) entry which is preliminary data.</text>
</comment>
<keyword evidence="1" id="KW-0812">Transmembrane</keyword>
<reference evidence="3" key="1">
    <citation type="submission" date="2023-07" db="EMBL/GenBank/DDBJ databases">
        <authorList>
            <person name="Deng Y."/>
            <person name="Zhang Y.-Q."/>
        </authorList>
    </citation>
    <scope>NUCLEOTIDE SEQUENCE [LARGE SCALE GENOMIC DNA]</scope>
    <source>
        <strain evidence="3">CPCC 205710</strain>
    </source>
</reference>
<keyword evidence="1" id="KW-1133">Transmembrane helix</keyword>
<protein>
    <submittedName>
        <fullName evidence="2">Uncharacterized protein</fullName>
    </submittedName>
</protein>
<accession>A0ABT2MHG2</accession>
<keyword evidence="1" id="KW-0472">Membrane</keyword>